<keyword evidence="2" id="KW-1185">Reference proteome</keyword>
<dbReference type="AlphaFoldDB" id="A0A0L7LS10"/>
<dbReference type="EMBL" id="JTDY01000213">
    <property type="protein sequence ID" value="KOB78268.1"/>
    <property type="molecule type" value="Genomic_DNA"/>
</dbReference>
<proteinExistence type="predicted"/>
<name>A0A0L7LS10_OPEBR</name>
<protein>
    <submittedName>
        <fullName evidence="1">Fez1</fullName>
    </submittedName>
</protein>
<feature type="non-terminal residue" evidence="1">
    <location>
        <position position="68"/>
    </location>
</feature>
<evidence type="ECO:0000313" key="1">
    <source>
        <dbReference type="EMBL" id="KOB78268.1"/>
    </source>
</evidence>
<gene>
    <name evidence="1" type="ORF">OBRU01_00280</name>
</gene>
<evidence type="ECO:0000313" key="2">
    <source>
        <dbReference type="Proteomes" id="UP000037510"/>
    </source>
</evidence>
<sequence>DLSLFQGKSVIRPIAFKPLGGRLSAGAGERYGSTPDKVNIGVEWCGQGAGAGALASGLRSVRAGAGPS</sequence>
<feature type="non-terminal residue" evidence="1">
    <location>
        <position position="1"/>
    </location>
</feature>
<comment type="caution">
    <text evidence="1">The sequence shown here is derived from an EMBL/GenBank/DDBJ whole genome shotgun (WGS) entry which is preliminary data.</text>
</comment>
<accession>A0A0L7LS10</accession>
<reference evidence="1 2" key="1">
    <citation type="journal article" date="2015" name="Genome Biol. Evol.">
        <title>The genome of winter moth (Operophtera brumata) provides a genomic perspective on sexual dimorphism and phenology.</title>
        <authorList>
            <person name="Derks M.F."/>
            <person name="Smit S."/>
            <person name="Salis L."/>
            <person name="Schijlen E."/>
            <person name="Bossers A."/>
            <person name="Mateman C."/>
            <person name="Pijl A.S."/>
            <person name="de Ridder D."/>
            <person name="Groenen M.A."/>
            <person name="Visser M.E."/>
            <person name="Megens H.J."/>
        </authorList>
    </citation>
    <scope>NUCLEOTIDE SEQUENCE [LARGE SCALE GENOMIC DNA]</scope>
    <source>
        <strain evidence="1">WM2013NL</strain>
        <tissue evidence="1">Head and thorax</tissue>
    </source>
</reference>
<dbReference type="Proteomes" id="UP000037510">
    <property type="component" value="Unassembled WGS sequence"/>
</dbReference>
<organism evidence="1 2">
    <name type="scientific">Operophtera brumata</name>
    <name type="common">Winter moth</name>
    <name type="synonym">Phalaena brumata</name>
    <dbReference type="NCBI Taxonomy" id="104452"/>
    <lineage>
        <taxon>Eukaryota</taxon>
        <taxon>Metazoa</taxon>
        <taxon>Ecdysozoa</taxon>
        <taxon>Arthropoda</taxon>
        <taxon>Hexapoda</taxon>
        <taxon>Insecta</taxon>
        <taxon>Pterygota</taxon>
        <taxon>Neoptera</taxon>
        <taxon>Endopterygota</taxon>
        <taxon>Lepidoptera</taxon>
        <taxon>Glossata</taxon>
        <taxon>Ditrysia</taxon>
        <taxon>Geometroidea</taxon>
        <taxon>Geometridae</taxon>
        <taxon>Larentiinae</taxon>
        <taxon>Operophtera</taxon>
    </lineage>
</organism>